<keyword evidence="1" id="KW-0472">Membrane</keyword>
<gene>
    <name evidence="2" type="ORF">B0W48_02920</name>
</gene>
<reference evidence="2 3" key="1">
    <citation type="submission" date="2017-02" db="EMBL/GenBank/DDBJ databases">
        <title>Complete genome sequence of the cold-active Pseudoalteromonas aliena strain EH1 isolated from Arctic seawater.</title>
        <authorList>
            <person name="Kim E."/>
            <person name="Heo E."/>
            <person name="Kim H."/>
            <person name="Kim D."/>
        </authorList>
    </citation>
    <scope>NUCLEOTIDE SEQUENCE [LARGE SCALE GENOMIC DNA]</scope>
    <source>
        <strain evidence="2 3">EH1</strain>
    </source>
</reference>
<evidence type="ECO:0000313" key="2">
    <source>
        <dbReference type="EMBL" id="AQP98841.1"/>
    </source>
</evidence>
<proteinExistence type="predicted"/>
<feature type="transmembrane region" description="Helical" evidence="1">
    <location>
        <begin position="15"/>
        <end position="34"/>
    </location>
</feature>
<dbReference type="Proteomes" id="UP000188243">
    <property type="component" value="Chromosome"/>
</dbReference>
<dbReference type="EMBL" id="CP019628">
    <property type="protein sequence ID" value="AQP98841.1"/>
    <property type="molecule type" value="Genomic_DNA"/>
</dbReference>
<dbReference type="KEGG" id="paln:B0W48_02920"/>
<evidence type="ECO:0000256" key="1">
    <source>
        <dbReference type="SAM" id="Phobius"/>
    </source>
</evidence>
<dbReference type="AlphaFoldDB" id="A0A1Q2GUN9"/>
<protein>
    <submittedName>
        <fullName evidence="2">Uncharacterized protein</fullName>
    </submittedName>
</protein>
<keyword evidence="1" id="KW-1133">Transmembrane helix</keyword>
<evidence type="ECO:0000313" key="3">
    <source>
        <dbReference type="Proteomes" id="UP000188243"/>
    </source>
</evidence>
<feature type="transmembrane region" description="Helical" evidence="1">
    <location>
        <begin position="40"/>
        <end position="60"/>
    </location>
</feature>
<name>A0A1Q2GUN9_9GAMM</name>
<organism evidence="2 3">
    <name type="scientific">Pseudoalteromonas aliena</name>
    <dbReference type="NCBI Taxonomy" id="247523"/>
    <lineage>
        <taxon>Bacteria</taxon>
        <taxon>Pseudomonadati</taxon>
        <taxon>Pseudomonadota</taxon>
        <taxon>Gammaproteobacteria</taxon>
        <taxon>Alteromonadales</taxon>
        <taxon>Pseudoalteromonadaceae</taxon>
        <taxon>Pseudoalteromonas</taxon>
    </lineage>
</organism>
<keyword evidence="1" id="KW-0812">Transmembrane</keyword>
<sequence>MTTREKFKFILRQEIIYLPLSLLVALASYLNHDIQAAGRVFLYAALFFQLVILIIGWDVIMKKNDQSK</sequence>
<accession>A0A1Q2GUN9</accession>